<evidence type="ECO:0000256" key="1">
    <source>
        <dbReference type="SAM" id="MobiDB-lite"/>
    </source>
</evidence>
<dbReference type="EMBL" id="AP017895">
    <property type="protein sequence ID" value="BAV87176.1"/>
    <property type="molecule type" value="Genomic_DNA"/>
</dbReference>
<keyword evidence="3" id="KW-1185">Reference proteome</keyword>
<dbReference type="RefSeq" id="WP_408015303.1">
    <property type="nucleotide sequence ID" value="NZ_CP068102.1"/>
</dbReference>
<protein>
    <submittedName>
        <fullName evidence="2">Uncharacterized protein</fullName>
    </submittedName>
</protein>
<reference evidence="2 3" key="1">
    <citation type="submission" date="2016-10" db="EMBL/GenBank/DDBJ databases">
        <title>Genome sequence of Rothia aeria strain JCM11412.</title>
        <authorList>
            <person name="Nambu T."/>
        </authorList>
    </citation>
    <scope>NUCLEOTIDE SEQUENCE [LARGE SCALE GENOMIC DNA]</scope>
    <source>
        <strain evidence="2 3">JCM 11412</strain>
    </source>
</reference>
<feature type="region of interest" description="Disordered" evidence="1">
    <location>
        <begin position="69"/>
        <end position="90"/>
    </location>
</feature>
<dbReference type="KEGG" id="raj:RA11412_0877"/>
<dbReference type="AlphaFoldDB" id="A0A2Z5QXX0"/>
<dbReference type="GeneID" id="93861517"/>
<gene>
    <name evidence="2" type="ORF">RA11412_0877</name>
</gene>
<dbReference type="Proteomes" id="UP000250241">
    <property type="component" value="Chromosome"/>
</dbReference>
<name>A0A2Z5QXX0_9MICC</name>
<proteinExistence type="predicted"/>
<sequence length="90" mass="10351">MVAMLKEVNQNPRHNTMESYKKFEQEVADNPDGFNNLVIEFQYPDPADPTKLTKTERVPEKFEVKWTTAAGEADSRPFENLPPQKRVGVN</sequence>
<evidence type="ECO:0000313" key="3">
    <source>
        <dbReference type="Proteomes" id="UP000250241"/>
    </source>
</evidence>
<organism evidence="2 3">
    <name type="scientific">Rothia aeria</name>
    <dbReference type="NCBI Taxonomy" id="172042"/>
    <lineage>
        <taxon>Bacteria</taxon>
        <taxon>Bacillati</taxon>
        <taxon>Actinomycetota</taxon>
        <taxon>Actinomycetes</taxon>
        <taxon>Micrococcales</taxon>
        <taxon>Micrococcaceae</taxon>
        <taxon>Rothia</taxon>
    </lineage>
</organism>
<accession>A0A2Z5QXX0</accession>
<evidence type="ECO:0000313" key="2">
    <source>
        <dbReference type="EMBL" id="BAV87176.1"/>
    </source>
</evidence>